<gene>
    <name evidence="2" type="ORF">F1189_06915</name>
</gene>
<comment type="caution">
    <text evidence="2">The sequence shown here is derived from an EMBL/GenBank/DDBJ whole genome shotgun (WGS) entry which is preliminary data.</text>
</comment>
<protein>
    <submittedName>
        <fullName evidence="2">CHAT domain-containing protein</fullName>
    </submittedName>
</protein>
<reference evidence="2 3" key="1">
    <citation type="submission" date="2019-09" db="EMBL/GenBank/DDBJ databases">
        <title>Genome sequence of Rhodovastum atsumiense, a diverse member of the Acetobacteraceae family of non-sulfur purple photosynthetic bacteria.</title>
        <authorList>
            <person name="Meyer T."/>
            <person name="Kyndt J."/>
        </authorList>
    </citation>
    <scope>NUCLEOTIDE SEQUENCE [LARGE SCALE GENOMIC DNA]</scope>
    <source>
        <strain evidence="2 3">DSM 21279</strain>
    </source>
</reference>
<evidence type="ECO:0000259" key="1">
    <source>
        <dbReference type="Pfam" id="PF12770"/>
    </source>
</evidence>
<evidence type="ECO:0000313" key="3">
    <source>
        <dbReference type="Proteomes" id="UP000325255"/>
    </source>
</evidence>
<dbReference type="OrthoDB" id="9787760at2"/>
<proteinExistence type="predicted"/>
<sequence>MALQTVRPDIPVDYADGRSSFRETIGPLYLELTDLLLQEAAGRNGQPQTAPLLLEARTTMEALKTAEVRDYFRDPCLAPLQAHGTGASGTPGRTATLYPIILGDRLELLLAFTDGRQLQVITRIDEASLGAMVRQLRRELETVGTREFLPSSQRLYDLVLRPLEPELAARQVETLIVVPDGVLRSIPFGALHDGRHFLTERYAVATELGLTLFDPKPIARQQLRALLSGLSKSVQDYPPLPFVTDEIRSLSHIARDNTVLTDNSSAACASSRRCRGCLIRSSTSPRTANSAAIPTGPSS</sequence>
<accession>A0A5M6IXS1</accession>
<keyword evidence="3" id="KW-1185">Reference proteome</keyword>
<feature type="domain" description="CHAT" evidence="1">
    <location>
        <begin position="150"/>
        <end position="261"/>
    </location>
</feature>
<dbReference type="InterPro" id="IPR024983">
    <property type="entry name" value="CHAT_dom"/>
</dbReference>
<name>A0A5M6IXS1_9PROT</name>
<dbReference type="Proteomes" id="UP000325255">
    <property type="component" value="Unassembled WGS sequence"/>
</dbReference>
<dbReference type="EMBL" id="VWPK01000008">
    <property type="protein sequence ID" value="KAA5613082.1"/>
    <property type="molecule type" value="Genomic_DNA"/>
</dbReference>
<dbReference type="AlphaFoldDB" id="A0A5M6IXS1"/>
<organism evidence="2 3">
    <name type="scientific">Rhodovastum atsumiense</name>
    <dbReference type="NCBI Taxonomy" id="504468"/>
    <lineage>
        <taxon>Bacteria</taxon>
        <taxon>Pseudomonadati</taxon>
        <taxon>Pseudomonadota</taxon>
        <taxon>Alphaproteobacteria</taxon>
        <taxon>Acetobacterales</taxon>
        <taxon>Acetobacteraceae</taxon>
        <taxon>Rhodovastum</taxon>
    </lineage>
</organism>
<evidence type="ECO:0000313" key="2">
    <source>
        <dbReference type="EMBL" id="KAA5613082.1"/>
    </source>
</evidence>
<dbReference type="Pfam" id="PF12770">
    <property type="entry name" value="CHAT"/>
    <property type="match status" value="1"/>
</dbReference>